<dbReference type="Pfam" id="PF19038">
    <property type="entry name" value="Fuz_longin_3"/>
    <property type="match status" value="1"/>
</dbReference>
<dbReference type="InterPro" id="IPR043971">
    <property type="entry name" value="FUZ/MON1/HPS1_longin_2"/>
</dbReference>
<gene>
    <name evidence="8" type="ORF">ACJMK2_020646</name>
</gene>
<name>A0ABD3U1F3_SINWO</name>
<protein>
    <recommendedName>
        <fullName evidence="10">Fuzzy planar cell polarity protein</fullName>
    </recommendedName>
</protein>
<evidence type="ECO:0000256" key="1">
    <source>
        <dbReference type="ARBA" id="ARBA00004245"/>
    </source>
</evidence>
<evidence type="ECO:0000313" key="9">
    <source>
        <dbReference type="Proteomes" id="UP001634394"/>
    </source>
</evidence>
<dbReference type="Pfam" id="PF19036">
    <property type="entry name" value="Fuz_longin_1"/>
    <property type="match status" value="1"/>
</dbReference>
<dbReference type="InterPro" id="IPR043972">
    <property type="entry name" value="FUZ/MON1/HPS1_longin_1"/>
</dbReference>
<proteinExistence type="inferred from homology"/>
<feature type="domain" description="FUZ/MON1/HPS1 second Longin" evidence="6">
    <location>
        <begin position="173"/>
        <end position="266"/>
    </location>
</feature>
<feature type="domain" description="FUZ/MON1/HPS1 third Longin" evidence="7">
    <location>
        <begin position="292"/>
        <end position="409"/>
    </location>
</feature>
<dbReference type="PANTHER" id="PTHR13559">
    <property type="entry name" value="INTRACELLULAR TRAFFIC PROTEIN-RELATED"/>
    <property type="match status" value="1"/>
</dbReference>
<sequence>CFEVCLKMAAHLICLTSGGGVPIFTRNKGNLKPLPFPVIGSLNGVHMFANSHDVKLLSTTTEDAKVVWKVFHDSITLIIVTRDDEADNIHLNNLLTLVCDAMVLLYGLEDLANIKNIERFKREIKVCSQLVDRILDQADLLTVGDLTNAVDILAAPENSVLQNYLDAFTEAADSPFGCLMVHGKVAIATKRWWALTSKEMVLLSLLMSSLSPCSSRDIPVFLPNLSPSVPHRLLTFQLIKNIEVCVLCGPSPTLAQLEEEVGRFWRSGYDLLRSLIQLHPRNYPLSITLDSNILGFILVNQESHRCLCSTHPHPVISSKGTINSKRRLEILRSFYKHVMGTFFSMTADPEKGQDEIFHQAQESYISTDSHKCYTILSEPHQIFVLYTANIPTFAMRSVTQKTLSLLIKDKHVQI</sequence>
<evidence type="ECO:0000313" key="8">
    <source>
        <dbReference type="EMBL" id="KAL3842656.1"/>
    </source>
</evidence>
<evidence type="ECO:0000259" key="7">
    <source>
        <dbReference type="Pfam" id="PF19038"/>
    </source>
</evidence>
<dbReference type="EMBL" id="JBJQND010000017">
    <property type="protein sequence ID" value="KAL3842656.1"/>
    <property type="molecule type" value="Genomic_DNA"/>
</dbReference>
<feature type="domain" description="FUZ/MON1/HPS1 first Longin" evidence="5">
    <location>
        <begin position="11"/>
        <end position="134"/>
    </location>
</feature>
<dbReference type="InterPro" id="IPR026069">
    <property type="entry name" value="Fuzzy"/>
</dbReference>
<comment type="subcellular location">
    <subcellularLocation>
        <location evidence="1">Cytoplasm</location>
        <location evidence="1">Cytoskeleton</location>
    </subcellularLocation>
</comment>
<evidence type="ECO:0008006" key="10">
    <source>
        <dbReference type="Google" id="ProtNLM"/>
    </source>
</evidence>
<dbReference type="InterPro" id="IPR043970">
    <property type="entry name" value="FUZ/MON1/HPS1_longin_3"/>
</dbReference>
<comment type="caution">
    <text evidence="8">The sequence shown here is derived from an EMBL/GenBank/DDBJ whole genome shotgun (WGS) entry which is preliminary data.</text>
</comment>
<evidence type="ECO:0000259" key="6">
    <source>
        <dbReference type="Pfam" id="PF19037"/>
    </source>
</evidence>
<keyword evidence="9" id="KW-1185">Reference proteome</keyword>
<dbReference type="AlphaFoldDB" id="A0ABD3U1F3"/>
<feature type="non-terminal residue" evidence="8">
    <location>
        <position position="1"/>
    </location>
</feature>
<dbReference type="Pfam" id="PF19037">
    <property type="entry name" value="Fuz_longin_2"/>
    <property type="match status" value="1"/>
</dbReference>
<evidence type="ECO:0000259" key="5">
    <source>
        <dbReference type="Pfam" id="PF19036"/>
    </source>
</evidence>
<comment type="similarity">
    <text evidence="2">Belongs to the fuzzy family.</text>
</comment>
<accession>A0ABD3U1F3</accession>
<evidence type="ECO:0000256" key="2">
    <source>
        <dbReference type="ARBA" id="ARBA00008550"/>
    </source>
</evidence>
<keyword evidence="3" id="KW-0963">Cytoplasm</keyword>
<dbReference type="PANTHER" id="PTHR13559:SF1">
    <property type="entry name" value="PROTEIN FUZZY HOMOLOG"/>
    <property type="match status" value="1"/>
</dbReference>
<evidence type="ECO:0000256" key="3">
    <source>
        <dbReference type="ARBA" id="ARBA00022490"/>
    </source>
</evidence>
<organism evidence="8 9">
    <name type="scientific">Sinanodonta woodiana</name>
    <name type="common">Chinese pond mussel</name>
    <name type="synonym">Anodonta woodiana</name>
    <dbReference type="NCBI Taxonomy" id="1069815"/>
    <lineage>
        <taxon>Eukaryota</taxon>
        <taxon>Metazoa</taxon>
        <taxon>Spiralia</taxon>
        <taxon>Lophotrochozoa</taxon>
        <taxon>Mollusca</taxon>
        <taxon>Bivalvia</taxon>
        <taxon>Autobranchia</taxon>
        <taxon>Heteroconchia</taxon>
        <taxon>Palaeoheterodonta</taxon>
        <taxon>Unionida</taxon>
        <taxon>Unionoidea</taxon>
        <taxon>Unionidae</taxon>
        <taxon>Unioninae</taxon>
        <taxon>Sinanodonta</taxon>
    </lineage>
</organism>
<dbReference type="Proteomes" id="UP001634394">
    <property type="component" value="Unassembled WGS sequence"/>
</dbReference>
<dbReference type="GO" id="GO:0005856">
    <property type="term" value="C:cytoskeleton"/>
    <property type="evidence" value="ECO:0007669"/>
    <property type="project" value="UniProtKB-SubCell"/>
</dbReference>
<keyword evidence="4" id="KW-0206">Cytoskeleton</keyword>
<evidence type="ECO:0000256" key="4">
    <source>
        <dbReference type="ARBA" id="ARBA00023212"/>
    </source>
</evidence>
<reference evidence="8 9" key="1">
    <citation type="submission" date="2024-11" db="EMBL/GenBank/DDBJ databases">
        <title>Chromosome-level genome assembly of the freshwater bivalve Anodonta woodiana.</title>
        <authorList>
            <person name="Chen X."/>
        </authorList>
    </citation>
    <scope>NUCLEOTIDE SEQUENCE [LARGE SCALE GENOMIC DNA]</scope>
    <source>
        <strain evidence="8">MN2024</strain>
        <tissue evidence="8">Gills</tissue>
    </source>
</reference>